<dbReference type="EMBL" id="AP024849">
    <property type="protein sequence ID" value="BCZ46401.1"/>
    <property type="molecule type" value="Genomic_DNA"/>
</dbReference>
<keyword evidence="1" id="KW-1133">Transmembrane helix</keyword>
<evidence type="ECO:0000313" key="2">
    <source>
        <dbReference type="EMBL" id="BCZ46401.1"/>
    </source>
</evidence>
<proteinExistence type="predicted"/>
<accession>A0ABN6IW91</accession>
<keyword evidence="1" id="KW-0472">Membrane</keyword>
<sequence>MLSLLIMVAISIFGAVYSYLLIVGKIKIGGLFTGYSIITVLPIILMIVIPLGVLDVIIILLRIGGPFKENVAAITLLIIILEILIISIFSLIRLNLFPVCYFTKEADESKKLLILDSGKRLLSYCIYGNLIYSVFF</sequence>
<dbReference type="Proteomes" id="UP000824633">
    <property type="component" value="Chromosome"/>
</dbReference>
<keyword evidence="3" id="KW-1185">Reference proteome</keyword>
<protein>
    <submittedName>
        <fullName evidence="2">Uncharacterized protein</fullName>
    </submittedName>
</protein>
<keyword evidence="1" id="KW-0812">Transmembrane</keyword>
<evidence type="ECO:0000256" key="1">
    <source>
        <dbReference type="SAM" id="Phobius"/>
    </source>
</evidence>
<evidence type="ECO:0000313" key="3">
    <source>
        <dbReference type="Proteomes" id="UP000824633"/>
    </source>
</evidence>
<name>A0ABN6IW91_9CLOT</name>
<feature type="transmembrane region" description="Helical" evidence="1">
    <location>
        <begin position="73"/>
        <end position="92"/>
    </location>
</feature>
<organism evidence="2 3">
    <name type="scientific">Clostridium gelidum</name>
    <dbReference type="NCBI Taxonomy" id="704125"/>
    <lineage>
        <taxon>Bacteria</taxon>
        <taxon>Bacillati</taxon>
        <taxon>Bacillota</taxon>
        <taxon>Clostridia</taxon>
        <taxon>Eubacteriales</taxon>
        <taxon>Clostridiaceae</taxon>
        <taxon>Clostridium</taxon>
    </lineage>
</organism>
<reference evidence="3" key="1">
    <citation type="submission" date="2021-07" db="EMBL/GenBank/DDBJ databases">
        <title>Complete genome sequencing of a Clostridium isolate.</title>
        <authorList>
            <person name="Ueki A."/>
            <person name="Tonouchi A."/>
        </authorList>
    </citation>
    <scope>NUCLEOTIDE SEQUENCE [LARGE SCALE GENOMIC DNA]</scope>
    <source>
        <strain evidence="3">C5S11</strain>
    </source>
</reference>
<dbReference type="RefSeq" id="WP_224037891.1">
    <property type="nucleotide sequence ID" value="NZ_AP024849.1"/>
</dbReference>
<feature type="transmembrane region" description="Helical" evidence="1">
    <location>
        <begin position="34"/>
        <end position="61"/>
    </location>
</feature>
<gene>
    <name evidence="2" type="ORF">psyc5s11_24680</name>
</gene>